<reference evidence="2 3" key="1">
    <citation type="submission" date="2015-01" db="EMBL/GenBank/DDBJ databases">
        <title>Evolution of Trichinella species and genotypes.</title>
        <authorList>
            <person name="Korhonen P.K."/>
            <person name="Edoardo P."/>
            <person name="Giuseppe L.R."/>
            <person name="Gasser R.B."/>
        </authorList>
    </citation>
    <scope>NUCLEOTIDE SEQUENCE [LARGE SCALE GENOMIC DNA]</scope>
    <source>
        <strain evidence="2">ISS588</strain>
    </source>
</reference>
<feature type="compositionally biased region" description="Low complexity" evidence="1">
    <location>
        <begin position="25"/>
        <end position="37"/>
    </location>
</feature>
<feature type="compositionally biased region" description="Polar residues" evidence="1">
    <location>
        <begin position="67"/>
        <end position="79"/>
    </location>
</feature>
<dbReference type="EMBL" id="JYDS01001836">
    <property type="protein sequence ID" value="KRY98278.1"/>
    <property type="molecule type" value="Genomic_DNA"/>
</dbReference>
<comment type="caution">
    <text evidence="2">The sequence shown here is derived from an EMBL/GenBank/DDBJ whole genome shotgun (WGS) entry which is preliminary data.</text>
</comment>
<name>A0A0V1GJ86_TRIPS</name>
<protein>
    <submittedName>
        <fullName evidence="2">Uncharacterized protein</fullName>
    </submittedName>
</protein>
<keyword evidence="3" id="KW-1185">Reference proteome</keyword>
<evidence type="ECO:0000313" key="3">
    <source>
        <dbReference type="Proteomes" id="UP000054805"/>
    </source>
</evidence>
<gene>
    <name evidence="2" type="ORF">T4B_11554</name>
</gene>
<evidence type="ECO:0000313" key="2">
    <source>
        <dbReference type="EMBL" id="KRY98278.1"/>
    </source>
</evidence>
<accession>A0A0V1GJ86</accession>
<organism evidence="2 3">
    <name type="scientific">Trichinella pseudospiralis</name>
    <name type="common">Parasitic roundworm</name>
    <dbReference type="NCBI Taxonomy" id="6337"/>
    <lineage>
        <taxon>Eukaryota</taxon>
        <taxon>Metazoa</taxon>
        <taxon>Ecdysozoa</taxon>
        <taxon>Nematoda</taxon>
        <taxon>Enoplea</taxon>
        <taxon>Dorylaimia</taxon>
        <taxon>Trichinellida</taxon>
        <taxon>Trichinellidae</taxon>
        <taxon>Trichinella</taxon>
    </lineage>
</organism>
<dbReference type="AlphaFoldDB" id="A0A0V1GJ86"/>
<evidence type="ECO:0000256" key="1">
    <source>
        <dbReference type="SAM" id="MobiDB-lite"/>
    </source>
</evidence>
<sequence length="137" mass="13920">MVYITRKCITSDEGSHSPSDQLPIPGKGSPSGQSSPSYDAVPGLAIPKQDGSKHIPSDALPLPSGQKDGSGSSSPTHTNVPGLPIQKDEGSHSPSDQLPIPGKGSPSGQSSPSHDAVPGLTIPKSTSSDYVPCETLN</sequence>
<proteinExistence type="predicted"/>
<feature type="region of interest" description="Disordered" evidence="1">
    <location>
        <begin position="1"/>
        <end position="137"/>
    </location>
</feature>
<dbReference type="Proteomes" id="UP000054805">
    <property type="component" value="Unassembled WGS sequence"/>
</dbReference>
<feature type="compositionally biased region" description="Low complexity" evidence="1">
    <location>
        <begin position="101"/>
        <end position="113"/>
    </location>
</feature>